<evidence type="ECO:0000313" key="3">
    <source>
        <dbReference type="Proteomes" id="UP000251035"/>
    </source>
</evidence>
<dbReference type="RefSeq" id="WP_108293116.1">
    <property type="nucleotide sequence ID" value="NZ_QCXM01000006.1"/>
</dbReference>
<dbReference type="EMBL" id="QCXM01000006">
    <property type="protein sequence ID" value="PUT47627.1"/>
    <property type="molecule type" value="Genomic_DNA"/>
</dbReference>
<comment type="caution">
    <text evidence="2">The sequence shown here is derived from an EMBL/GenBank/DDBJ whole genome shotgun (WGS) entry which is preliminary data.</text>
</comment>
<keyword evidence="3" id="KW-1185">Reference proteome</keyword>
<dbReference type="Proteomes" id="UP000306421">
    <property type="component" value="Unassembled WGS sequence"/>
</dbReference>
<sequence>MDYMDELINDFQKKTNEFLAQHNYDLSSQKLLYHYTSLEKFEQIIASRKFLFTHYENLNDTLELKYGYQIFEKLVYETKVPDADNYLKNLKAILLNHEIDFYICSFSEQNDNLSLWRLYGDDGYGVALGIDPNFTLVSEKKVENPTISAAIYKQATFEANFKKLCNRINIITNCSKYLVLSESRQKEVLKHLYSHLFVYCFSICLVTKHESYQHESEVRLLLKDGRLSYPNEYQNGFYFSKDRFHLKGKSVDKTITFLDDNLAIKKDTVTVEKNSILSSTLDDTFLKTIYLGPKVPKGTKLNYEKLLKKYNFDITNIKIIETDLPYQ</sequence>
<proteinExistence type="predicted"/>
<reference evidence="2 4" key="2">
    <citation type="submission" date="2018-04" db="EMBL/GenBank/DDBJ databases">
        <title>Whole genome sequence comparison of clinical and drinking water Legionella pneumophila isolates.</title>
        <authorList>
            <person name="Garner E."/>
        </authorList>
    </citation>
    <scope>NUCLEOTIDE SEQUENCE [LARGE SCALE GENOMIC DNA]</scope>
    <source>
        <strain evidence="2 4">WH02</strain>
    </source>
</reference>
<dbReference type="InterPro" id="IPR021352">
    <property type="entry name" value="DUF2971"/>
</dbReference>
<gene>
    <name evidence="1" type="ORF">DB745_06940</name>
    <name evidence="2" type="ORF">DIZ81_08530</name>
</gene>
<name>A0AB38N575_9GAMM</name>
<dbReference type="Pfam" id="PF11185">
    <property type="entry name" value="DUF2971"/>
    <property type="match status" value="1"/>
</dbReference>
<dbReference type="Proteomes" id="UP000251035">
    <property type="component" value="Unassembled WGS sequence"/>
</dbReference>
<evidence type="ECO:0000313" key="4">
    <source>
        <dbReference type="Proteomes" id="UP000306421"/>
    </source>
</evidence>
<evidence type="ECO:0000313" key="1">
    <source>
        <dbReference type="EMBL" id="PUT47627.1"/>
    </source>
</evidence>
<evidence type="ECO:0000313" key="2">
    <source>
        <dbReference type="EMBL" id="TID42027.1"/>
    </source>
</evidence>
<organism evidence="2 4">
    <name type="scientific">Legionella taurinensis</name>
    <dbReference type="NCBI Taxonomy" id="70611"/>
    <lineage>
        <taxon>Bacteria</taxon>
        <taxon>Pseudomonadati</taxon>
        <taxon>Pseudomonadota</taxon>
        <taxon>Gammaproteobacteria</taxon>
        <taxon>Legionellales</taxon>
        <taxon>Legionellaceae</taxon>
        <taxon>Legionella</taxon>
    </lineage>
</organism>
<accession>A0AB38N575</accession>
<reference evidence="1 3" key="1">
    <citation type="submission" date="2018-04" db="EMBL/GenBank/DDBJ databases">
        <title>Whole genome sequence comparison of clinical and drinking water Legionella pneumophila isolates associated with the Flint Water Crisis.</title>
        <authorList>
            <person name="Garner E."/>
            <person name="Brown C."/>
            <person name="Schwake O."/>
            <person name="Coil D."/>
            <person name="Jospin G."/>
            <person name="Eisen J."/>
            <person name="Edwards M."/>
            <person name="Pruden A."/>
        </authorList>
    </citation>
    <scope>NUCLEOTIDE SEQUENCE [LARGE SCALE GENOMIC DNA]</scope>
    <source>
        <strain evidence="1 3">Genessee03</strain>
    </source>
</reference>
<dbReference type="EMBL" id="QFGG01000007">
    <property type="protein sequence ID" value="TID42027.1"/>
    <property type="molecule type" value="Genomic_DNA"/>
</dbReference>
<protein>
    <submittedName>
        <fullName evidence="2">DUF2971 domain-containing protein</fullName>
    </submittedName>
</protein>
<dbReference type="AlphaFoldDB" id="A0AB38N575"/>